<comment type="caution">
    <text evidence="1">The sequence shown here is derived from an EMBL/GenBank/DDBJ whole genome shotgun (WGS) entry which is preliminary data.</text>
</comment>
<keyword evidence="2" id="KW-1185">Reference proteome</keyword>
<reference evidence="1 2" key="1">
    <citation type="submission" date="2009-07" db="EMBL/GenBank/DDBJ databases">
        <authorList>
            <person name="Madupu R."/>
            <person name="Sebastian Y."/>
            <person name="Durkin A.S."/>
            <person name="Torralba M."/>
            <person name="Methe B."/>
            <person name="Sutton G.G."/>
            <person name="Strausberg R.L."/>
            <person name="Nelson K.E."/>
        </authorList>
    </citation>
    <scope>NUCLEOTIDE SEQUENCE [LARGE SCALE GENOMIC DNA]</scope>
    <source>
        <strain evidence="1 2">RM3268</strain>
    </source>
</reference>
<gene>
    <name evidence="1" type="ORF">CAMGR0001_0785</name>
</gene>
<sequence>MPALPTSAESGAMVASPKNIMIADTTIKYTSLTMIDP</sequence>
<dbReference type="Proteomes" id="UP000005709">
    <property type="component" value="Unassembled WGS sequence"/>
</dbReference>
<evidence type="ECO:0000313" key="2">
    <source>
        <dbReference type="Proteomes" id="UP000005709"/>
    </source>
</evidence>
<accession>C8PFZ2</accession>
<name>C8PFZ2_9BACT</name>
<evidence type="ECO:0000313" key="1">
    <source>
        <dbReference type="EMBL" id="EEV18030.1"/>
    </source>
</evidence>
<dbReference type="AlphaFoldDB" id="C8PFZ2"/>
<organism evidence="1 2">
    <name type="scientific">Campylobacter gracilis RM3268</name>
    <dbReference type="NCBI Taxonomy" id="553220"/>
    <lineage>
        <taxon>Bacteria</taxon>
        <taxon>Pseudomonadati</taxon>
        <taxon>Campylobacterota</taxon>
        <taxon>Epsilonproteobacteria</taxon>
        <taxon>Campylobacterales</taxon>
        <taxon>Campylobacteraceae</taxon>
        <taxon>Campylobacter</taxon>
    </lineage>
</organism>
<proteinExistence type="predicted"/>
<protein>
    <submittedName>
        <fullName evidence="1">Uncharacterized protein</fullName>
    </submittedName>
</protein>
<dbReference type="EMBL" id="ACYG01000019">
    <property type="protein sequence ID" value="EEV18030.1"/>
    <property type="molecule type" value="Genomic_DNA"/>
</dbReference>